<gene>
    <name evidence="1" type="ORF">SAMN04489812_2753</name>
</gene>
<dbReference type="RefSeq" id="WP_231920332.1">
    <property type="nucleotide sequence ID" value="NZ_LT629772.1"/>
</dbReference>
<dbReference type="NCBIfam" id="NF038356">
    <property type="entry name" value="actino_DLW39"/>
    <property type="match status" value="1"/>
</dbReference>
<dbReference type="InterPro" id="IPR047990">
    <property type="entry name" value="DLW39-like"/>
</dbReference>
<organism evidence="1 2">
    <name type="scientific">Microlunatus soli</name>
    <dbReference type="NCBI Taxonomy" id="630515"/>
    <lineage>
        <taxon>Bacteria</taxon>
        <taxon>Bacillati</taxon>
        <taxon>Actinomycetota</taxon>
        <taxon>Actinomycetes</taxon>
        <taxon>Propionibacteriales</taxon>
        <taxon>Propionibacteriaceae</taxon>
        <taxon>Microlunatus</taxon>
    </lineage>
</organism>
<dbReference type="AlphaFoldDB" id="A0A1H1UG45"/>
<keyword evidence="2" id="KW-1185">Reference proteome</keyword>
<name>A0A1H1UG45_9ACTN</name>
<evidence type="ECO:0000313" key="1">
    <source>
        <dbReference type="EMBL" id="SDS70839.1"/>
    </source>
</evidence>
<sequence length="42" mass="4484">MKKFLLALAVAGGVAVLVRQYTRKTAEADLWAEATDHVSPGV</sequence>
<dbReference type="STRING" id="630515.SAMN04489812_2753"/>
<dbReference type="EMBL" id="LT629772">
    <property type="protein sequence ID" value="SDS70839.1"/>
    <property type="molecule type" value="Genomic_DNA"/>
</dbReference>
<reference evidence="1 2" key="1">
    <citation type="submission" date="2016-10" db="EMBL/GenBank/DDBJ databases">
        <authorList>
            <person name="de Groot N.N."/>
        </authorList>
    </citation>
    <scope>NUCLEOTIDE SEQUENCE [LARGE SCALE GENOMIC DNA]</scope>
    <source>
        <strain evidence="1 2">DSM 21800</strain>
    </source>
</reference>
<accession>A0A1H1UG45</accession>
<protein>
    <submittedName>
        <fullName evidence="1">Uncharacterized protein</fullName>
    </submittedName>
</protein>
<dbReference type="Proteomes" id="UP000199103">
    <property type="component" value="Chromosome I"/>
</dbReference>
<evidence type="ECO:0000313" key="2">
    <source>
        <dbReference type="Proteomes" id="UP000199103"/>
    </source>
</evidence>
<proteinExistence type="predicted"/>